<dbReference type="EMBL" id="BKCJ011885701">
    <property type="protein sequence ID" value="GFD61019.1"/>
    <property type="molecule type" value="Genomic_DNA"/>
</dbReference>
<feature type="non-terminal residue" evidence="1">
    <location>
        <position position="76"/>
    </location>
</feature>
<name>A0A699XMH7_TANCI</name>
<comment type="caution">
    <text evidence="1">The sequence shown here is derived from an EMBL/GenBank/DDBJ whole genome shotgun (WGS) entry which is preliminary data.</text>
</comment>
<dbReference type="AlphaFoldDB" id="A0A699XMH7"/>
<protein>
    <submittedName>
        <fullName evidence="1">Uncharacterized protein</fullName>
    </submittedName>
</protein>
<evidence type="ECO:0000313" key="1">
    <source>
        <dbReference type="EMBL" id="GFD61019.1"/>
    </source>
</evidence>
<organism evidence="1">
    <name type="scientific">Tanacetum cinerariifolium</name>
    <name type="common">Dalmatian daisy</name>
    <name type="synonym">Chrysanthemum cinerariifolium</name>
    <dbReference type="NCBI Taxonomy" id="118510"/>
    <lineage>
        <taxon>Eukaryota</taxon>
        <taxon>Viridiplantae</taxon>
        <taxon>Streptophyta</taxon>
        <taxon>Embryophyta</taxon>
        <taxon>Tracheophyta</taxon>
        <taxon>Spermatophyta</taxon>
        <taxon>Magnoliopsida</taxon>
        <taxon>eudicotyledons</taxon>
        <taxon>Gunneridae</taxon>
        <taxon>Pentapetalae</taxon>
        <taxon>asterids</taxon>
        <taxon>campanulids</taxon>
        <taxon>Asterales</taxon>
        <taxon>Asteraceae</taxon>
        <taxon>Asteroideae</taxon>
        <taxon>Anthemideae</taxon>
        <taxon>Anthemidinae</taxon>
        <taxon>Tanacetum</taxon>
    </lineage>
</organism>
<proteinExistence type="predicted"/>
<sequence>MYSDYYLENGANLKIDEVTLGYNFKLDNKWARSIRVYATGQNLATITGYSGNDPDFVQDTGLGAGVDSRDMYPSTR</sequence>
<gene>
    <name evidence="1" type="ORF">Tci_932988</name>
</gene>
<reference evidence="1" key="1">
    <citation type="journal article" date="2019" name="Sci. Rep.">
        <title>Draft genome of Tanacetum cinerariifolium, the natural source of mosquito coil.</title>
        <authorList>
            <person name="Yamashiro T."/>
            <person name="Shiraishi A."/>
            <person name="Satake H."/>
            <person name="Nakayama K."/>
        </authorList>
    </citation>
    <scope>NUCLEOTIDE SEQUENCE</scope>
</reference>
<accession>A0A699XMH7</accession>